<reference evidence="8" key="1">
    <citation type="submission" date="2016-10" db="EMBL/GenBank/DDBJ databases">
        <authorList>
            <person name="Varghese N."/>
            <person name="Submissions S."/>
        </authorList>
    </citation>
    <scope>NUCLEOTIDE SEQUENCE [LARGE SCALE GENOMIC DNA]</scope>
    <source>
        <strain evidence="8">ATCC 43811</strain>
    </source>
</reference>
<dbReference type="CDD" id="cd02869">
    <property type="entry name" value="PseudoU_synth_RluA_like"/>
    <property type="match status" value="1"/>
</dbReference>
<evidence type="ECO:0000256" key="2">
    <source>
        <dbReference type="ARBA" id="ARBA00023235"/>
    </source>
</evidence>
<dbReference type="STRING" id="34097.SAMN02745150_00242"/>
<dbReference type="Gene3D" id="3.10.290.10">
    <property type="entry name" value="RNA-binding S4 domain"/>
    <property type="match status" value="1"/>
</dbReference>
<dbReference type="RefSeq" id="WP_092317468.1">
    <property type="nucleotide sequence ID" value="NZ_FOKY01000001.1"/>
</dbReference>
<comment type="catalytic activity">
    <reaction evidence="5">
        <text>a uridine in RNA = a pseudouridine in RNA</text>
        <dbReference type="Rhea" id="RHEA:48348"/>
        <dbReference type="Rhea" id="RHEA-COMP:12068"/>
        <dbReference type="Rhea" id="RHEA-COMP:12069"/>
        <dbReference type="ChEBI" id="CHEBI:65314"/>
        <dbReference type="ChEBI" id="CHEBI:65315"/>
    </reaction>
</comment>
<feature type="domain" description="Pseudouridine synthase RsuA/RluA-like" evidence="6">
    <location>
        <begin position="97"/>
        <end position="253"/>
    </location>
</feature>
<dbReference type="PANTHER" id="PTHR21600">
    <property type="entry name" value="MITOCHONDRIAL RNA PSEUDOURIDINE SYNTHASE"/>
    <property type="match status" value="1"/>
</dbReference>
<organism evidence="7 8">
    <name type="scientific">Brevinema andersonii</name>
    <dbReference type="NCBI Taxonomy" id="34097"/>
    <lineage>
        <taxon>Bacteria</taxon>
        <taxon>Pseudomonadati</taxon>
        <taxon>Spirochaetota</taxon>
        <taxon>Spirochaetia</taxon>
        <taxon>Brevinematales</taxon>
        <taxon>Brevinemataceae</taxon>
        <taxon>Brevinema</taxon>
    </lineage>
</organism>
<dbReference type="PROSITE" id="PS50889">
    <property type="entry name" value="S4"/>
    <property type="match status" value="1"/>
</dbReference>
<dbReference type="GO" id="GO:0009982">
    <property type="term" value="F:pseudouridine synthase activity"/>
    <property type="evidence" value="ECO:0007669"/>
    <property type="project" value="InterPro"/>
</dbReference>
<sequence length="311" mass="35226">MPEISEFLSESEEFCSIKFTVLYSGWRVDHALSEISDDLTRSSLKQRLRLLTVNGKPVKLSAKLRKGDLVEAVWMKHLEPSFEPEEVDFGIIYRDHDLMIIDKPWNLTVHPAKGHESGTLANGVLHFFRSRNLDEGFGAENRPGIVHRLDKDTRGLMIIALNAESSYKLCRAFKERRIKKIYKAIVKGTAPDFGIVDKPIGRSLYDRKKMAIVPRGRPSVTEFKTLERLNGASLVACNLLTGRTHQIRVHMASLGYPVLGDLLYGKTTIPLPGIALLASYLKFEHPKTGMEMEFKLPDPPEFLDLLQSLRE</sequence>
<dbReference type="InterPro" id="IPR020103">
    <property type="entry name" value="PsdUridine_synth_cat_dom_sf"/>
</dbReference>
<dbReference type="Pfam" id="PF00849">
    <property type="entry name" value="PseudoU_synth_2"/>
    <property type="match status" value="1"/>
</dbReference>
<dbReference type="InterPro" id="IPR006225">
    <property type="entry name" value="PsdUridine_synth_RluC/D"/>
</dbReference>
<dbReference type="GO" id="GO:0003723">
    <property type="term" value="F:RNA binding"/>
    <property type="evidence" value="ECO:0007669"/>
    <property type="project" value="UniProtKB-KW"/>
</dbReference>
<comment type="function">
    <text evidence="5">Responsible for synthesis of pseudouridine from uracil.</text>
</comment>
<feature type="active site" evidence="3">
    <location>
        <position position="150"/>
    </location>
</feature>
<dbReference type="InterPro" id="IPR050188">
    <property type="entry name" value="RluA_PseudoU_synthase"/>
</dbReference>
<dbReference type="PANTHER" id="PTHR21600:SF44">
    <property type="entry name" value="RIBOSOMAL LARGE SUBUNIT PSEUDOURIDINE SYNTHASE D"/>
    <property type="match status" value="1"/>
</dbReference>
<gene>
    <name evidence="7" type="ORF">SAMN02745150_00242</name>
</gene>
<comment type="similarity">
    <text evidence="1 5">Belongs to the pseudouridine synthase RluA family.</text>
</comment>
<dbReference type="EMBL" id="FOKY01000001">
    <property type="protein sequence ID" value="SFB69106.1"/>
    <property type="molecule type" value="Genomic_DNA"/>
</dbReference>
<keyword evidence="2 5" id="KW-0413">Isomerase</keyword>
<dbReference type="AlphaFoldDB" id="A0A1I1D450"/>
<keyword evidence="4" id="KW-0694">RNA-binding</keyword>
<evidence type="ECO:0000256" key="4">
    <source>
        <dbReference type="PROSITE-ProRule" id="PRU00182"/>
    </source>
</evidence>
<evidence type="ECO:0000313" key="7">
    <source>
        <dbReference type="EMBL" id="SFB69106.1"/>
    </source>
</evidence>
<dbReference type="Proteomes" id="UP000240042">
    <property type="component" value="Unassembled WGS sequence"/>
</dbReference>
<dbReference type="GO" id="GO:0000455">
    <property type="term" value="P:enzyme-directed rRNA pseudouridine synthesis"/>
    <property type="evidence" value="ECO:0007669"/>
    <property type="project" value="TreeGrafter"/>
</dbReference>
<dbReference type="GO" id="GO:0140098">
    <property type="term" value="F:catalytic activity, acting on RNA"/>
    <property type="evidence" value="ECO:0007669"/>
    <property type="project" value="UniProtKB-ARBA"/>
</dbReference>
<dbReference type="OrthoDB" id="305739at2"/>
<dbReference type="EC" id="5.4.99.-" evidence="5"/>
<dbReference type="SUPFAM" id="SSF55120">
    <property type="entry name" value="Pseudouridine synthase"/>
    <property type="match status" value="1"/>
</dbReference>
<evidence type="ECO:0000313" key="8">
    <source>
        <dbReference type="Proteomes" id="UP000240042"/>
    </source>
</evidence>
<dbReference type="InterPro" id="IPR036986">
    <property type="entry name" value="S4_RNA-bd_sf"/>
</dbReference>
<evidence type="ECO:0000256" key="1">
    <source>
        <dbReference type="ARBA" id="ARBA00010876"/>
    </source>
</evidence>
<evidence type="ECO:0000259" key="6">
    <source>
        <dbReference type="Pfam" id="PF00849"/>
    </source>
</evidence>
<evidence type="ECO:0000256" key="3">
    <source>
        <dbReference type="PIRSR" id="PIRSR606225-1"/>
    </source>
</evidence>
<name>A0A1I1D450_BREAD</name>
<accession>A0A1I1D450</accession>
<protein>
    <recommendedName>
        <fullName evidence="5">Pseudouridine synthase</fullName>
        <ecNumber evidence="5">5.4.99.-</ecNumber>
    </recommendedName>
</protein>
<dbReference type="NCBIfam" id="TIGR00005">
    <property type="entry name" value="rluA_subfam"/>
    <property type="match status" value="1"/>
</dbReference>
<dbReference type="InterPro" id="IPR006145">
    <property type="entry name" value="PsdUridine_synth_RsuA/RluA"/>
</dbReference>
<evidence type="ECO:0000256" key="5">
    <source>
        <dbReference type="RuleBase" id="RU362028"/>
    </source>
</evidence>
<proteinExistence type="inferred from homology"/>
<dbReference type="Gene3D" id="3.30.2350.10">
    <property type="entry name" value="Pseudouridine synthase"/>
    <property type="match status" value="1"/>
</dbReference>
<keyword evidence="8" id="KW-1185">Reference proteome</keyword>